<feature type="compositionally biased region" description="Polar residues" evidence="1">
    <location>
        <begin position="264"/>
        <end position="276"/>
    </location>
</feature>
<protein>
    <submittedName>
        <fullName evidence="3">PIR protein</fullName>
    </submittedName>
</protein>
<gene>
    <name evidence="3" type="primary">PowCR01_000041300</name>
    <name evidence="3" type="ORF">POWCR01_000041300</name>
</gene>
<evidence type="ECO:0000256" key="1">
    <source>
        <dbReference type="SAM" id="MobiDB-lite"/>
    </source>
</evidence>
<feature type="transmembrane region" description="Helical" evidence="2">
    <location>
        <begin position="555"/>
        <end position="585"/>
    </location>
</feature>
<sequence>MAKENVVEAALKLLEQNEKFTSKSNLFKLYKILNESYGTYTLTPKCNKVSDLKVIQPCRSLEKIMNSWNNTILPLCNSEVVKESKCCDYLIQWLYGKLIDGNFNYSNSIWIYNAFWNILKIKCYNGNDNEFYLKKVYDKKALKTKKELYDFVEYYHIIKDILSGESATDNEKYLKYIKYIVDLFKETQSQKCSTVYKFEIEHFEKEIIDKEEAFNFLNRKCPDIKSHLDLIKINRITCPEEPKGDSPEKAPRLPASAETPTPRIGTSENSGLTATVTKEEAKKNDAKDKLLENMKKTVNVLDNISSYEMYKELNKKDNISEYYNYCTKIDINKSKGSEARDLCAKLVRNLKNINEMENKEERKECCLHLSYWLYDQYKDIFGVNSLYTSDMPFIRELFNMQYLINNESGIHDCYYYFSNNLTNWKEFMDLHYYFKNYENLKTTDTFKDKKEDGCSYLNRMKNLFDQYIEICCNCFTNRGFYCNNSCPHYFKCEKEYYPSALLDKLECNNKTPTISVEKLFADVTVDRHVILKTQKSQQVSIPTGNVDNESINGPFFTYVLSFLALLGTLFLFFFFHKFTPIGLLIRKKGRKKKINNNFQDQYEQEYLERISRKPERRSQNRRLHLAYHQA</sequence>
<dbReference type="AlphaFoldDB" id="A0A1C3KG71"/>
<keyword evidence="2" id="KW-1133">Transmembrane helix</keyword>
<dbReference type="OrthoDB" id="384489at2759"/>
<feature type="compositionally biased region" description="Basic and acidic residues" evidence="1">
    <location>
        <begin position="239"/>
        <end position="251"/>
    </location>
</feature>
<dbReference type="Pfam" id="PF05795">
    <property type="entry name" value="Plasmodium_Vir"/>
    <property type="match status" value="3"/>
</dbReference>
<name>A0A1C3KG71_PLAOA</name>
<accession>A0A1C3KG71</accession>
<reference evidence="3 4" key="1">
    <citation type="submission" date="2016-06" db="EMBL/GenBank/DDBJ databases">
        <authorList>
            <consortium name="Pathogen Informatics"/>
        </authorList>
    </citation>
    <scope>NUCLEOTIDE SEQUENCE [LARGE SCALE GENOMIC DNA]</scope>
</reference>
<evidence type="ECO:0000256" key="2">
    <source>
        <dbReference type="SAM" id="Phobius"/>
    </source>
</evidence>
<dbReference type="Proteomes" id="UP000243200">
    <property type="component" value="Unassembled WGS sequence"/>
</dbReference>
<organism evidence="3 4">
    <name type="scientific">Plasmodium ovale</name>
    <name type="common">malaria parasite P. ovale</name>
    <dbReference type="NCBI Taxonomy" id="36330"/>
    <lineage>
        <taxon>Eukaryota</taxon>
        <taxon>Sar</taxon>
        <taxon>Alveolata</taxon>
        <taxon>Apicomplexa</taxon>
        <taxon>Aconoidasida</taxon>
        <taxon>Haemosporida</taxon>
        <taxon>Plasmodiidae</taxon>
        <taxon>Plasmodium</taxon>
        <taxon>Plasmodium (Plasmodium)</taxon>
    </lineage>
</organism>
<keyword evidence="2" id="KW-0472">Membrane</keyword>
<keyword evidence="2" id="KW-0812">Transmembrane</keyword>
<dbReference type="VEuPathDB" id="PlasmoDB:POWCR01_000041300"/>
<dbReference type="InterPro" id="IPR008780">
    <property type="entry name" value="Plasmodium_Vir"/>
</dbReference>
<evidence type="ECO:0000313" key="3">
    <source>
        <dbReference type="EMBL" id="SBT72699.1"/>
    </source>
</evidence>
<dbReference type="EMBL" id="FLRJ01000118">
    <property type="protein sequence ID" value="SBT72699.1"/>
    <property type="molecule type" value="Genomic_DNA"/>
</dbReference>
<proteinExistence type="predicted"/>
<feature type="region of interest" description="Disordered" evidence="1">
    <location>
        <begin position="239"/>
        <end position="284"/>
    </location>
</feature>
<evidence type="ECO:0000313" key="4">
    <source>
        <dbReference type="Proteomes" id="UP000243200"/>
    </source>
</evidence>
<dbReference type="VEuPathDB" id="PlasmoDB:PocGH01_00211100"/>